<dbReference type="InterPro" id="IPR036691">
    <property type="entry name" value="Endo/exonu/phosph_ase_sf"/>
</dbReference>
<dbReference type="Gene3D" id="3.60.10.10">
    <property type="entry name" value="Endonuclease/exonuclease/phosphatase"/>
    <property type="match status" value="1"/>
</dbReference>
<organism evidence="2 3">
    <name type="scientific">Pelobates cultripes</name>
    <name type="common">Western spadefoot toad</name>
    <dbReference type="NCBI Taxonomy" id="61616"/>
    <lineage>
        <taxon>Eukaryota</taxon>
        <taxon>Metazoa</taxon>
        <taxon>Chordata</taxon>
        <taxon>Craniata</taxon>
        <taxon>Vertebrata</taxon>
        <taxon>Euteleostomi</taxon>
        <taxon>Amphibia</taxon>
        <taxon>Batrachia</taxon>
        <taxon>Anura</taxon>
        <taxon>Pelobatoidea</taxon>
        <taxon>Pelobatidae</taxon>
        <taxon>Pelobates</taxon>
    </lineage>
</organism>
<evidence type="ECO:0000313" key="2">
    <source>
        <dbReference type="EMBL" id="CAH2222351.1"/>
    </source>
</evidence>
<gene>
    <name evidence="2" type="ORF">PECUL_23A045038</name>
</gene>
<protein>
    <recommendedName>
        <fullName evidence="1">Endonuclease/exonuclease/phosphatase domain-containing protein</fullName>
    </recommendedName>
</protein>
<proteinExistence type="predicted"/>
<reference evidence="2" key="1">
    <citation type="submission" date="2022-03" db="EMBL/GenBank/DDBJ databases">
        <authorList>
            <person name="Alioto T."/>
            <person name="Alioto T."/>
            <person name="Gomez Garrido J."/>
        </authorList>
    </citation>
    <scope>NUCLEOTIDE SEQUENCE</scope>
</reference>
<dbReference type="AlphaFoldDB" id="A0AAD1R239"/>
<dbReference type="EMBL" id="OW240912">
    <property type="protein sequence ID" value="CAH2222351.1"/>
    <property type="molecule type" value="Genomic_DNA"/>
</dbReference>
<evidence type="ECO:0000259" key="1">
    <source>
        <dbReference type="Pfam" id="PF03372"/>
    </source>
</evidence>
<name>A0AAD1R239_PELCU</name>
<dbReference type="GO" id="GO:0003824">
    <property type="term" value="F:catalytic activity"/>
    <property type="evidence" value="ECO:0007669"/>
    <property type="project" value="InterPro"/>
</dbReference>
<dbReference type="Pfam" id="PF03372">
    <property type="entry name" value="Exo_endo_phos"/>
    <property type="match status" value="1"/>
</dbReference>
<accession>A0AAD1R239</accession>
<sequence>MAYQPAPLSVLTLNCRGLNIPERRTHLLRELRKRHASVAMLQETHFRFGAAPTLRNKFYPTNHFCNHPTARKAGVAILLSADLEFQTLDTVTDTHGRYLFLKGVIAEHTGKIERLLGGHPNPRRRLQCPTGPHSGLLHGAQQHLTIAFTSNPEDSGQYGPRRLLENA</sequence>
<feature type="domain" description="Endonuclease/exonuclease/phosphatase" evidence="1">
    <location>
        <begin position="11"/>
        <end position="116"/>
    </location>
</feature>
<dbReference type="SUPFAM" id="SSF56219">
    <property type="entry name" value="DNase I-like"/>
    <property type="match status" value="1"/>
</dbReference>
<dbReference type="InterPro" id="IPR005135">
    <property type="entry name" value="Endo/exonuclease/phosphatase"/>
</dbReference>
<dbReference type="Proteomes" id="UP001295444">
    <property type="component" value="Chromosome 01"/>
</dbReference>
<evidence type="ECO:0000313" key="3">
    <source>
        <dbReference type="Proteomes" id="UP001295444"/>
    </source>
</evidence>
<keyword evidence="3" id="KW-1185">Reference proteome</keyword>